<evidence type="ECO:0000256" key="4">
    <source>
        <dbReference type="ARBA" id="ARBA00023117"/>
    </source>
</evidence>
<dbReference type="PROSITE" id="PS50865">
    <property type="entry name" value="ZF_MYND_2"/>
    <property type="match status" value="1"/>
</dbReference>
<feature type="domain" description="MYND-type" evidence="11">
    <location>
        <begin position="1560"/>
        <end position="1594"/>
    </location>
</feature>
<dbReference type="InterPro" id="IPR037967">
    <property type="entry name" value="ZMYND8_Bromo_dom"/>
</dbReference>
<evidence type="ECO:0000259" key="10">
    <source>
        <dbReference type="PROSITE" id="PS50812"/>
    </source>
</evidence>
<feature type="region of interest" description="Disordered" evidence="7">
    <location>
        <begin position="247"/>
        <end position="320"/>
    </location>
</feature>
<dbReference type="SUPFAM" id="SSF57903">
    <property type="entry name" value="FYVE/PHD zinc finger"/>
    <property type="match status" value="1"/>
</dbReference>
<dbReference type="InterPro" id="IPR013083">
    <property type="entry name" value="Znf_RING/FYVE/PHD"/>
</dbReference>
<dbReference type="InterPro" id="IPR019786">
    <property type="entry name" value="Zinc_finger_PHD-type_CS"/>
</dbReference>
<keyword evidence="3" id="KW-0862">Zinc</keyword>
<dbReference type="InterPro" id="IPR002893">
    <property type="entry name" value="Znf_MYND"/>
</dbReference>
<dbReference type="InterPro" id="IPR019787">
    <property type="entry name" value="Znf_PHD-finger"/>
</dbReference>
<keyword evidence="2 6" id="KW-0863">Zinc-finger</keyword>
<feature type="region of interest" description="Disordered" evidence="7">
    <location>
        <begin position="1"/>
        <end position="46"/>
    </location>
</feature>
<dbReference type="SUPFAM" id="SSF63748">
    <property type="entry name" value="Tudor/PWWP/MBT"/>
    <property type="match status" value="1"/>
</dbReference>
<dbReference type="Gene3D" id="3.30.40.10">
    <property type="entry name" value="Zinc/RING finger domain, C3HC4 (zinc finger)"/>
    <property type="match status" value="1"/>
</dbReference>
<feature type="domain" description="Bromo" evidence="8">
    <location>
        <begin position="403"/>
        <end position="473"/>
    </location>
</feature>
<proteinExistence type="predicted"/>
<evidence type="ECO:0000259" key="9">
    <source>
        <dbReference type="PROSITE" id="PS50016"/>
    </source>
</evidence>
<dbReference type="SMART" id="SM00249">
    <property type="entry name" value="PHD"/>
    <property type="match status" value="1"/>
</dbReference>
<dbReference type="PROSITE" id="PS50812">
    <property type="entry name" value="PWWP"/>
    <property type="match status" value="1"/>
</dbReference>
<accession>A0ABM1DX38</accession>
<feature type="compositionally biased region" description="Gly residues" evidence="7">
    <location>
        <begin position="712"/>
        <end position="725"/>
    </location>
</feature>
<dbReference type="PROSITE" id="PS50016">
    <property type="entry name" value="ZF_PHD_2"/>
    <property type="match status" value="1"/>
</dbReference>
<protein>
    <submittedName>
        <fullName evidence="13">Protein kinase C-binding protein 1-like</fullName>
    </submittedName>
</protein>
<feature type="compositionally biased region" description="Basic and acidic residues" evidence="7">
    <location>
        <begin position="726"/>
        <end position="752"/>
    </location>
</feature>
<feature type="compositionally biased region" description="Acidic residues" evidence="7">
    <location>
        <begin position="972"/>
        <end position="987"/>
    </location>
</feature>
<dbReference type="Pfam" id="PF00628">
    <property type="entry name" value="PHD"/>
    <property type="match status" value="1"/>
</dbReference>
<name>A0ABM1DX38_PRICU</name>
<feature type="compositionally biased region" description="Basic and acidic residues" evidence="7">
    <location>
        <begin position="759"/>
        <end position="771"/>
    </location>
</feature>
<dbReference type="CDD" id="cd15538">
    <property type="entry name" value="PHD_PRKCBP1"/>
    <property type="match status" value="1"/>
</dbReference>
<dbReference type="InterPro" id="IPR044075">
    <property type="entry name" value="PRKCBP1_PHD"/>
</dbReference>
<feature type="compositionally biased region" description="Basic and acidic residues" evidence="7">
    <location>
        <begin position="1022"/>
        <end position="1041"/>
    </location>
</feature>
<feature type="region of interest" description="Disordered" evidence="7">
    <location>
        <begin position="1280"/>
        <end position="1380"/>
    </location>
</feature>
<reference evidence="13" key="1">
    <citation type="submission" date="2025-08" db="UniProtKB">
        <authorList>
            <consortium name="RefSeq"/>
        </authorList>
    </citation>
    <scope>IDENTIFICATION</scope>
</reference>
<feature type="region of interest" description="Disordered" evidence="7">
    <location>
        <begin position="829"/>
        <end position="945"/>
    </location>
</feature>
<feature type="compositionally biased region" description="Acidic residues" evidence="7">
    <location>
        <begin position="891"/>
        <end position="919"/>
    </location>
</feature>
<feature type="compositionally biased region" description="Basic and acidic residues" evidence="7">
    <location>
        <begin position="1341"/>
        <end position="1351"/>
    </location>
</feature>
<dbReference type="Gene3D" id="1.20.920.10">
    <property type="entry name" value="Bromodomain-like"/>
    <property type="match status" value="1"/>
</dbReference>
<keyword evidence="1" id="KW-0479">Metal-binding</keyword>
<dbReference type="PROSITE" id="PS01359">
    <property type="entry name" value="ZF_PHD_1"/>
    <property type="match status" value="1"/>
</dbReference>
<dbReference type="PANTHER" id="PTHR46453:SF5">
    <property type="entry name" value="PROTEIN KINASE C-BINDING PROTEIN 1 ISOFORM X1"/>
    <property type="match status" value="1"/>
</dbReference>
<evidence type="ECO:0000256" key="6">
    <source>
        <dbReference type="PROSITE-ProRule" id="PRU00134"/>
    </source>
</evidence>
<evidence type="ECO:0000256" key="1">
    <source>
        <dbReference type="ARBA" id="ARBA00022723"/>
    </source>
</evidence>
<dbReference type="InterPro" id="IPR001965">
    <property type="entry name" value="Znf_PHD"/>
</dbReference>
<dbReference type="PROSITE" id="PS50014">
    <property type="entry name" value="BROMODOMAIN_2"/>
    <property type="match status" value="1"/>
</dbReference>
<evidence type="ECO:0000259" key="11">
    <source>
        <dbReference type="PROSITE" id="PS50865"/>
    </source>
</evidence>
<dbReference type="InterPro" id="IPR056987">
    <property type="entry name" value="ZMYND8_CC"/>
</dbReference>
<sequence>MAGKGVGQPALSLTTEEERESTSKSDLDQSQECLPTELGDHNSTTKVNQIDKLAESVSVTGETQGGTGCASIQSKVSERRTTVSLVPVQNVASPNKATGSPKLRACINTPNILAQKSKCLTASASRNDTLTTPVVESSAKSSPLKSGKAVTPSKKKLGLFRKAASSPLMTGSVDRPLAVRKSVRSTAGVNMNRPENSLVVTTRHKDGSLNVATRRRSSTGSAITPVRSPFTGKTPVKTLCSKAVVSVKKEAETTAPGPKTAMKLKESTVTTTSAMPAKSSPAPLTHAKTESSKKFAKKRVPNEDKFALPPPPKRRKRNDETEHENDYYCWVCHREGTVICCELCPRVFHTKCINLDAEPTGDWVCPECERIVVAECTDTQSAAMRMLTQDQRCVLFRHAVQRMKQSALEAFHQPVSTTQVPTYADYIIHPMDLSTLEKNVRRKMYGSLEALLADGKWILHNCIIFNGPHHKLTAAAKLIIKVAKHEMSEIDVCPDCYLNSCTKKENWFCEPCRNPHALVWAKLKGFPFWPAKALRVANGLVDVRFFGQHDRAWVPLSQCYQLSRDIPTPIAKKKKGGFSPSMDELELHLQCVRDRLGVFRYAKFRQLFDPTRMHIDGGAPAKVGEVTKVAAKVREVAEVTEVGETTPRKVKVKLVVSAAAVKAAGSPLKAARAALMRKYRTMGGGGRTATGGGAEDAGGVAVDDGEAEADAAGGGDGATPGGAGGETRESRTPDPEDPAKEQGSEEGARADEAPAAATKLRDASDDARTEEGAAIPRPSFSTAARCDGAVDKGVFTSSMEERVEPVRLKVPKLDKERLPKLDGSVIEKLAEKAGAGAPTDAPAPGETTDRIAVAAPPASIDLTEDQTLISRTKKEEEARAGKAEPKLSTSLEDDAKDSSVDDDEEEDSRLPDEKEEAEGPDAPGLSPDEKMAAAAKCASAPKLDEFSVKLSRTIEQCKANLGIEMAPLELSSSDDEEEEQEEEEETDSQISEAEKEGTSIEPSESCEPVAKKSRRTPPASRDTVDDRRSGDVLGSAERRGEGNAPNSTTEKASNDDPPRDGSQGMNPVVRDSRMPADGEAASTPTSDLRPLTPAVREDCGRSREEPIPIRGSPRGDGVVVTDPPMKTAVSAGMPSPGDVSATTDASIVAAMDVDDVSATTPADVDDVSAATGTDVRDVSMATPMDVEGISATTATDAGDVAATTDGSDMESEHELVIDLEGQNGKPTVAPAKHEEGSRDALANADIAGQDAAAAGVGRDALGSSPPAGVDRDTAGVARDAAVASPPAGVEQNEAGVERDAAASPLASRVASALATPKRARKSTSGSPRVVPGDVAAAASLESRRRQEEQWRQRQQQQQQQASPSSTTISPKQSSEVSQGRAMMTAVLMPATPTIEASNIRTPSPSVVTMQASQGHAKITATLLQASSPTSTLTPTASLPVQSQKYIDKLSVAMRGVVEEMYADMQQQQSVSRPPDFIQEANSKHQQELTEIRHNIELTLIEMRQSFEIEKKRALMMARKQVEEQQKARLKAKEMMWEREKTDIYREMQAAIAASKKKQWCANCCKEAIFYCCWNTSYCDYPCQQAHWPAHMSSCTQMGQQQQQHQQAVAAASDTSSGAECKVTSLNGSSVQGVQGEGVDTNKSLENLQATVEKLKPHEQQPHPVHIVANTSQTTPHHVSSPSQVMYGSGPTLHYVMPQPPISQFPPGYPGPPVHLGTAPHVLRTMAPPVGGPGILYPMLRPQQPGPPLPPGQIIVTSQPMARGMRQQMFQHTRF</sequence>
<evidence type="ECO:0000259" key="8">
    <source>
        <dbReference type="PROSITE" id="PS50014"/>
    </source>
</evidence>
<dbReference type="SUPFAM" id="SSF47370">
    <property type="entry name" value="Bromodomain"/>
    <property type="match status" value="1"/>
</dbReference>
<dbReference type="Pfam" id="PF24324">
    <property type="entry name" value="MYND_ZMYND11_ZMYD8"/>
    <property type="match status" value="1"/>
</dbReference>
<dbReference type="RefSeq" id="XP_014664509.1">
    <property type="nucleotide sequence ID" value="XM_014809023.1"/>
</dbReference>
<dbReference type="Gene3D" id="2.30.30.140">
    <property type="match status" value="1"/>
</dbReference>
<feature type="domain" description="PWWP" evidence="10">
    <location>
        <begin position="515"/>
        <end position="565"/>
    </location>
</feature>
<dbReference type="SUPFAM" id="SSF144232">
    <property type="entry name" value="HIT/MYND zinc finger-like"/>
    <property type="match status" value="1"/>
</dbReference>
<evidence type="ECO:0000256" key="7">
    <source>
        <dbReference type="SAM" id="MobiDB-lite"/>
    </source>
</evidence>
<dbReference type="PROSITE" id="PS01360">
    <property type="entry name" value="ZF_MYND_1"/>
    <property type="match status" value="1"/>
</dbReference>
<feature type="compositionally biased region" description="Basic and acidic residues" evidence="7">
    <location>
        <begin position="1095"/>
        <end position="1107"/>
    </location>
</feature>
<keyword evidence="12" id="KW-1185">Reference proteome</keyword>
<evidence type="ECO:0000256" key="5">
    <source>
        <dbReference type="PROSITE-ProRule" id="PRU00035"/>
    </source>
</evidence>
<dbReference type="CDD" id="cd05508">
    <property type="entry name" value="Bromo_RACK7"/>
    <property type="match status" value="1"/>
</dbReference>
<dbReference type="SMART" id="SM00293">
    <property type="entry name" value="PWWP"/>
    <property type="match status" value="1"/>
</dbReference>
<gene>
    <name evidence="13" type="primary">LOC106806884</name>
</gene>
<feature type="compositionally biased region" description="Low complexity" evidence="7">
    <location>
        <begin position="833"/>
        <end position="846"/>
    </location>
</feature>
<dbReference type="GeneID" id="106806884"/>
<organism evidence="12 13">
    <name type="scientific">Priapulus caudatus</name>
    <name type="common">Priapulid worm</name>
    <dbReference type="NCBI Taxonomy" id="37621"/>
    <lineage>
        <taxon>Eukaryota</taxon>
        <taxon>Metazoa</taxon>
        <taxon>Ecdysozoa</taxon>
        <taxon>Scalidophora</taxon>
        <taxon>Priapulida</taxon>
        <taxon>Priapulimorpha</taxon>
        <taxon>Priapulimorphida</taxon>
        <taxon>Priapulidae</taxon>
        <taxon>Priapulus</taxon>
    </lineage>
</organism>
<dbReference type="InterPro" id="IPR011011">
    <property type="entry name" value="Znf_FYVE_PHD"/>
</dbReference>
<dbReference type="InterPro" id="IPR000313">
    <property type="entry name" value="PWWP_dom"/>
</dbReference>
<evidence type="ECO:0000256" key="2">
    <source>
        <dbReference type="ARBA" id="ARBA00022771"/>
    </source>
</evidence>
<feature type="compositionally biased region" description="Low complexity" evidence="7">
    <location>
        <begin position="1352"/>
        <end position="1365"/>
    </location>
</feature>
<dbReference type="InterPro" id="IPR001487">
    <property type="entry name" value="Bromodomain"/>
</dbReference>
<feature type="region of interest" description="Disordered" evidence="7">
    <location>
        <begin position="707"/>
        <end position="787"/>
    </location>
</feature>
<dbReference type="Proteomes" id="UP000695022">
    <property type="component" value="Unplaced"/>
</dbReference>
<evidence type="ECO:0000313" key="13">
    <source>
        <dbReference type="RefSeq" id="XP_014664509.1"/>
    </source>
</evidence>
<evidence type="ECO:0000313" key="12">
    <source>
        <dbReference type="Proteomes" id="UP000695022"/>
    </source>
</evidence>
<dbReference type="Pfam" id="PF00855">
    <property type="entry name" value="PWWP"/>
    <property type="match status" value="1"/>
</dbReference>
<keyword evidence="4 5" id="KW-0103">Bromodomain</keyword>
<dbReference type="Pfam" id="PF23460">
    <property type="entry name" value="ZMYND8_CC"/>
    <property type="match status" value="1"/>
</dbReference>
<feature type="region of interest" description="Disordered" evidence="7">
    <location>
        <begin position="960"/>
        <end position="1139"/>
    </location>
</feature>
<dbReference type="Gene3D" id="6.10.140.2220">
    <property type="match status" value="1"/>
</dbReference>
<dbReference type="InterPro" id="IPR036427">
    <property type="entry name" value="Bromodomain-like_sf"/>
</dbReference>
<feature type="compositionally biased region" description="Polar residues" evidence="7">
    <location>
        <begin position="1366"/>
        <end position="1377"/>
    </location>
</feature>
<dbReference type="Pfam" id="PF00439">
    <property type="entry name" value="Bromodomain"/>
    <property type="match status" value="1"/>
</dbReference>
<dbReference type="SMART" id="SM00297">
    <property type="entry name" value="BROMO"/>
    <property type="match status" value="1"/>
</dbReference>
<dbReference type="InterPro" id="IPR057053">
    <property type="entry name" value="MYND_ZMYND11_ZMYD8"/>
</dbReference>
<feature type="domain" description="PHD-type" evidence="9">
    <location>
        <begin position="326"/>
        <end position="371"/>
    </location>
</feature>
<evidence type="ECO:0000256" key="3">
    <source>
        <dbReference type="ARBA" id="ARBA00022833"/>
    </source>
</evidence>
<dbReference type="CDD" id="cd20160">
    <property type="entry name" value="PWWP_PRKCBP1"/>
    <property type="match status" value="1"/>
</dbReference>
<dbReference type="PANTHER" id="PTHR46453">
    <property type="entry name" value="PROTEIN KINASE C-BINDING PROTEIN 1"/>
    <property type="match status" value="1"/>
</dbReference>
<feature type="compositionally biased region" description="Basic and acidic residues" evidence="7">
    <location>
        <begin position="872"/>
        <end position="885"/>
    </location>
</feature>